<proteinExistence type="predicted"/>
<dbReference type="SUPFAM" id="SSF56112">
    <property type="entry name" value="Protein kinase-like (PK-like)"/>
    <property type="match status" value="1"/>
</dbReference>
<evidence type="ECO:0000256" key="1">
    <source>
        <dbReference type="ARBA" id="ARBA00012513"/>
    </source>
</evidence>
<dbReference type="PROSITE" id="PS00678">
    <property type="entry name" value="WD_REPEATS_1"/>
    <property type="match status" value="1"/>
</dbReference>
<dbReference type="InterPro" id="IPR011009">
    <property type="entry name" value="Kinase-like_dom_sf"/>
</dbReference>
<keyword evidence="2" id="KW-0723">Serine/threonine-protein kinase</keyword>
<reference evidence="13 14" key="1">
    <citation type="submission" date="2018-06" db="EMBL/GenBank/DDBJ databases">
        <title>Actinomadura craniellae sp. nov. isolated from marine sponge Craniella sp.</title>
        <authorList>
            <person name="Li L."/>
            <person name="Xu Q.H."/>
            <person name="Lin H.W."/>
            <person name="Lu Y.H."/>
        </authorList>
    </citation>
    <scope>NUCLEOTIDE SEQUENCE [LARGE SCALE GENOMIC DNA]</scope>
    <source>
        <strain evidence="13 14">LHW63021</strain>
    </source>
</reference>
<dbReference type="InterPro" id="IPR001680">
    <property type="entry name" value="WD40_rpt"/>
</dbReference>
<evidence type="ECO:0000313" key="13">
    <source>
        <dbReference type="EMBL" id="RAY12867.1"/>
    </source>
</evidence>
<dbReference type="OrthoDB" id="4336591at2"/>
<evidence type="ECO:0000256" key="9">
    <source>
        <dbReference type="PROSITE-ProRule" id="PRU00221"/>
    </source>
</evidence>
<feature type="binding site" evidence="10">
    <location>
        <position position="40"/>
    </location>
    <ligand>
        <name>ATP</name>
        <dbReference type="ChEBI" id="CHEBI:30616"/>
    </ligand>
</feature>
<keyword evidence="7" id="KW-0418">Kinase</keyword>
<dbReference type="PROSITE" id="PS50294">
    <property type="entry name" value="WD_REPEATS_REGION"/>
    <property type="match status" value="2"/>
</dbReference>
<dbReference type="SUPFAM" id="SSF50998">
    <property type="entry name" value="Quinoprotein alcohol dehydrogenase-like"/>
    <property type="match status" value="1"/>
</dbReference>
<feature type="repeat" description="WD" evidence="9">
    <location>
        <begin position="469"/>
        <end position="510"/>
    </location>
</feature>
<keyword evidence="5" id="KW-0677">Repeat</keyword>
<dbReference type="InterPro" id="IPR008271">
    <property type="entry name" value="Ser/Thr_kinase_AS"/>
</dbReference>
<feature type="repeat" description="WD" evidence="9">
    <location>
        <begin position="648"/>
        <end position="671"/>
    </location>
</feature>
<dbReference type="InterPro" id="IPR019775">
    <property type="entry name" value="WD40_repeat_CS"/>
</dbReference>
<keyword evidence="3 9" id="KW-0853">WD repeat</keyword>
<accession>A0A365H1A9</accession>
<evidence type="ECO:0000256" key="7">
    <source>
        <dbReference type="ARBA" id="ARBA00022777"/>
    </source>
</evidence>
<evidence type="ECO:0000256" key="3">
    <source>
        <dbReference type="ARBA" id="ARBA00022574"/>
    </source>
</evidence>
<dbReference type="Proteomes" id="UP000251891">
    <property type="component" value="Unassembled WGS sequence"/>
</dbReference>
<keyword evidence="6 10" id="KW-0547">Nucleotide-binding</keyword>
<feature type="region of interest" description="Disordered" evidence="11">
    <location>
        <begin position="271"/>
        <end position="337"/>
    </location>
</feature>
<keyword evidence="14" id="KW-1185">Reference proteome</keyword>
<evidence type="ECO:0000256" key="8">
    <source>
        <dbReference type="ARBA" id="ARBA00022840"/>
    </source>
</evidence>
<evidence type="ECO:0000256" key="2">
    <source>
        <dbReference type="ARBA" id="ARBA00022527"/>
    </source>
</evidence>
<dbReference type="InterPro" id="IPR015943">
    <property type="entry name" value="WD40/YVTN_repeat-like_dom_sf"/>
</dbReference>
<evidence type="ECO:0000313" key="14">
    <source>
        <dbReference type="Proteomes" id="UP000251891"/>
    </source>
</evidence>
<sequence>MESGTVLDGRYRLERRLGQGGMGEVWSAHDLRLERQVALKLVLARLAAPAELLARLTREARTAASLQHSGITVVHDVSEHAGTPFFVMELLAGTDLATLIRDRHPGGMPVGRTVEMALAVSEALAHAHDRGVVHRDIKPENIMVLPDGTTKICDFGIARFADATTLTAEGRPLGTPSFMAPEQWRAEQARPGTDLYSLGCTLHAMLTGRPPFSGNQHALMYQHLNAPAPELDPERHGFPPDLCRLVGELLRKEIGNRPKSAAAVARRLRAMRHPAPPAPRRPPAPPLPEPDGRAGSAHPDSGTAAGRPGPRRPVKPPDPTVPGPVREPTVRPPKPFPRRRALLVAGGTVAATALGVPAVWGIVSEALRGDPPEVPHPAPAPGVIVSGAHLWCHALSPDGRTLAAGWENDLQLWDVATSRLVRTIPTGHPDDVVDAAFHPKRPLLATAGGSGDRAAKLWDLTTGRLLRTFSGHKRSAGLLAFSPDGGTLATTGYDDPPRTWDVESGRLLATCGTGGRDRILFSPRDGSLISFTELSSLLTAHDPRNGRLLWEDSIKSPGGDTITSIALSPDRSTLVVGEGTGITFRDPRTGEVVRSGRLDFYGRHLTYSPNGRLLAGWSIDRVIRLLDATSLKVVKTFTGHTEDAAHLLAFTPDGRHLVSATSDNSARLWKI</sequence>
<evidence type="ECO:0000256" key="10">
    <source>
        <dbReference type="PROSITE-ProRule" id="PRU10141"/>
    </source>
</evidence>
<dbReference type="SMART" id="SM00220">
    <property type="entry name" value="S_TKc"/>
    <property type="match status" value="1"/>
</dbReference>
<evidence type="ECO:0000256" key="11">
    <source>
        <dbReference type="SAM" id="MobiDB-lite"/>
    </source>
</evidence>
<dbReference type="CDD" id="cd14014">
    <property type="entry name" value="STKc_PknB_like"/>
    <property type="match status" value="1"/>
</dbReference>
<dbReference type="InterPro" id="IPR000719">
    <property type="entry name" value="Prot_kinase_dom"/>
</dbReference>
<evidence type="ECO:0000256" key="6">
    <source>
        <dbReference type="ARBA" id="ARBA00022741"/>
    </source>
</evidence>
<dbReference type="PROSITE" id="PS00108">
    <property type="entry name" value="PROTEIN_KINASE_ST"/>
    <property type="match status" value="1"/>
</dbReference>
<gene>
    <name evidence="13" type="ORF">DPM19_22895</name>
</gene>
<feature type="repeat" description="WD" evidence="9">
    <location>
        <begin position="425"/>
        <end position="468"/>
    </location>
</feature>
<dbReference type="Gene3D" id="2.130.10.10">
    <property type="entry name" value="YVTN repeat-like/Quinoprotein amine dehydrogenase"/>
    <property type="match status" value="2"/>
</dbReference>
<evidence type="ECO:0000256" key="5">
    <source>
        <dbReference type="ARBA" id="ARBA00022737"/>
    </source>
</evidence>
<organism evidence="13 14">
    <name type="scientific">Actinomadura craniellae</name>
    <dbReference type="NCBI Taxonomy" id="2231787"/>
    <lineage>
        <taxon>Bacteria</taxon>
        <taxon>Bacillati</taxon>
        <taxon>Actinomycetota</taxon>
        <taxon>Actinomycetes</taxon>
        <taxon>Streptosporangiales</taxon>
        <taxon>Thermomonosporaceae</taxon>
        <taxon>Actinomadura</taxon>
    </lineage>
</organism>
<comment type="caution">
    <text evidence="13">The sequence shown here is derived from an EMBL/GenBank/DDBJ whole genome shotgun (WGS) entry which is preliminary data.</text>
</comment>
<dbReference type="GO" id="GO:0005524">
    <property type="term" value="F:ATP binding"/>
    <property type="evidence" value="ECO:0007669"/>
    <property type="project" value="UniProtKB-UniRule"/>
</dbReference>
<dbReference type="PROSITE" id="PS00107">
    <property type="entry name" value="PROTEIN_KINASE_ATP"/>
    <property type="match status" value="1"/>
</dbReference>
<name>A0A365H1A9_9ACTN</name>
<keyword evidence="8 10" id="KW-0067">ATP-binding</keyword>
<dbReference type="EMBL" id="QLYX01000011">
    <property type="protein sequence ID" value="RAY12867.1"/>
    <property type="molecule type" value="Genomic_DNA"/>
</dbReference>
<evidence type="ECO:0000256" key="4">
    <source>
        <dbReference type="ARBA" id="ARBA00022679"/>
    </source>
</evidence>
<dbReference type="InterPro" id="IPR017441">
    <property type="entry name" value="Protein_kinase_ATP_BS"/>
</dbReference>
<dbReference type="PROSITE" id="PS50082">
    <property type="entry name" value="WD_REPEATS_2"/>
    <property type="match status" value="3"/>
</dbReference>
<dbReference type="Pfam" id="PF00400">
    <property type="entry name" value="WD40"/>
    <property type="match status" value="4"/>
</dbReference>
<dbReference type="PANTHER" id="PTHR43289:SF6">
    <property type="entry name" value="SERINE_THREONINE-PROTEIN KINASE NEKL-3"/>
    <property type="match status" value="1"/>
</dbReference>
<dbReference type="GO" id="GO:0004674">
    <property type="term" value="F:protein serine/threonine kinase activity"/>
    <property type="evidence" value="ECO:0007669"/>
    <property type="project" value="UniProtKB-KW"/>
</dbReference>
<dbReference type="Gene3D" id="1.10.510.10">
    <property type="entry name" value="Transferase(Phosphotransferase) domain 1"/>
    <property type="match status" value="1"/>
</dbReference>
<dbReference type="InterPro" id="IPR011047">
    <property type="entry name" value="Quinoprotein_ADH-like_sf"/>
</dbReference>
<dbReference type="RefSeq" id="WP_111870055.1">
    <property type="nucleotide sequence ID" value="NZ_QLYX01000011.1"/>
</dbReference>
<dbReference type="Pfam" id="PF00069">
    <property type="entry name" value="Pkinase"/>
    <property type="match status" value="1"/>
</dbReference>
<dbReference type="AlphaFoldDB" id="A0A365H1A9"/>
<keyword evidence="4" id="KW-0808">Transferase</keyword>
<dbReference type="SMART" id="SM00320">
    <property type="entry name" value="WD40"/>
    <property type="match status" value="4"/>
</dbReference>
<dbReference type="EC" id="2.7.11.1" evidence="1"/>
<dbReference type="Gene3D" id="3.30.200.20">
    <property type="entry name" value="Phosphorylase Kinase, domain 1"/>
    <property type="match status" value="1"/>
</dbReference>
<dbReference type="PANTHER" id="PTHR43289">
    <property type="entry name" value="MITOGEN-ACTIVATED PROTEIN KINASE KINASE KINASE 20-RELATED"/>
    <property type="match status" value="1"/>
</dbReference>
<protein>
    <recommendedName>
        <fullName evidence="1">non-specific serine/threonine protein kinase</fullName>
        <ecNumber evidence="1">2.7.11.1</ecNumber>
    </recommendedName>
</protein>
<dbReference type="PROSITE" id="PS50011">
    <property type="entry name" value="PROTEIN_KINASE_DOM"/>
    <property type="match status" value="1"/>
</dbReference>
<feature type="domain" description="Protein kinase" evidence="12">
    <location>
        <begin position="11"/>
        <end position="276"/>
    </location>
</feature>
<evidence type="ECO:0000259" key="12">
    <source>
        <dbReference type="PROSITE" id="PS50011"/>
    </source>
</evidence>
<feature type="compositionally biased region" description="Pro residues" evidence="11">
    <location>
        <begin position="274"/>
        <end position="289"/>
    </location>
</feature>
<dbReference type="CDD" id="cd00200">
    <property type="entry name" value="WD40"/>
    <property type="match status" value="1"/>
</dbReference>